<gene>
    <name evidence="2" type="ORF">A2429_01030</name>
</gene>
<protein>
    <recommendedName>
        <fullName evidence="4">Metallophosphoesterase</fullName>
    </recommendedName>
</protein>
<dbReference type="AlphaFoldDB" id="A0A1G2Q5D9"/>
<dbReference type="InterPro" id="IPR005235">
    <property type="entry name" value="YmdB-like"/>
</dbReference>
<evidence type="ECO:0000256" key="1">
    <source>
        <dbReference type="PIRSR" id="PIRSR004789-50"/>
    </source>
</evidence>
<dbReference type="SUPFAM" id="SSF56300">
    <property type="entry name" value="Metallo-dependent phosphatases"/>
    <property type="match status" value="1"/>
</dbReference>
<proteinExistence type="predicted"/>
<comment type="caution">
    <text evidence="2">The sequence shown here is derived from an EMBL/GenBank/DDBJ whole genome shotgun (WGS) entry which is preliminary data.</text>
</comment>
<evidence type="ECO:0000313" key="2">
    <source>
        <dbReference type="EMBL" id="OHA55787.1"/>
    </source>
</evidence>
<sequence>MRVLFFGDIVARAGRQAVAQVLPDWQKKYSPQLIIGCVDNLAHGKGATTKTITELKNIGFNAFTTGDHVLNSPQGLELVADDSLSIVRPLNAPAGTPGVGAKKISIGKHQVLLVHLMGQVFMPGDYGSPFLAIDKLLQDESLVKDVAGIIVDVHAEATSEKVALGWYLDGRVTAVLGTHTHIPTCDAWIMPKGTAYVSDIGMTGIRESVLGVKTDIILDRFVNDGKERFEPAETGTVNVTGMLINFDDNKGQASSIERLAESVTVAP</sequence>
<feature type="active site" description="Proton donor" evidence="1">
    <location>
        <position position="68"/>
    </location>
</feature>
<dbReference type="EMBL" id="MHTD01000023">
    <property type="protein sequence ID" value="OHA55787.1"/>
    <property type="molecule type" value="Genomic_DNA"/>
</dbReference>
<organism evidence="2 3">
    <name type="scientific">Candidatus Veblenbacteria bacterium RIFOXYC1_FULL_42_9</name>
    <dbReference type="NCBI Taxonomy" id="1802427"/>
    <lineage>
        <taxon>Bacteria</taxon>
        <taxon>Candidatus Vebleniibacteriota</taxon>
    </lineage>
</organism>
<accession>A0A1G2Q5D9</accession>
<name>A0A1G2Q5D9_9BACT</name>
<dbReference type="Proteomes" id="UP000178199">
    <property type="component" value="Unassembled WGS sequence"/>
</dbReference>
<dbReference type="Pfam" id="PF13277">
    <property type="entry name" value="YmdB"/>
    <property type="match status" value="1"/>
</dbReference>
<dbReference type="InterPro" id="IPR029052">
    <property type="entry name" value="Metallo-depent_PP-like"/>
</dbReference>
<dbReference type="Gene3D" id="3.60.21.10">
    <property type="match status" value="1"/>
</dbReference>
<evidence type="ECO:0008006" key="4">
    <source>
        <dbReference type="Google" id="ProtNLM"/>
    </source>
</evidence>
<evidence type="ECO:0000313" key="3">
    <source>
        <dbReference type="Proteomes" id="UP000178199"/>
    </source>
</evidence>
<dbReference type="PANTHER" id="PTHR36303:SF1">
    <property type="entry name" value="2',3'-CYCLIC-NUCLEOTIDE 2'-PHOSPHODIESTERASE"/>
    <property type="match status" value="1"/>
</dbReference>
<dbReference type="GO" id="GO:0004113">
    <property type="term" value="F:2',3'-cyclic-nucleotide 3'-phosphodiesterase activity"/>
    <property type="evidence" value="ECO:0007669"/>
    <property type="project" value="TreeGrafter"/>
</dbReference>
<dbReference type="PANTHER" id="PTHR36303">
    <property type="entry name" value="2',3'-CYCLIC-NUCLEOTIDE 2'-PHOSPHODIESTERASE"/>
    <property type="match status" value="1"/>
</dbReference>
<dbReference type="PIRSF" id="PIRSF004789">
    <property type="entry name" value="DR1281"/>
    <property type="match status" value="1"/>
</dbReference>
<reference evidence="2 3" key="1">
    <citation type="journal article" date="2016" name="Nat. Commun.">
        <title>Thousands of microbial genomes shed light on interconnected biogeochemical processes in an aquifer system.</title>
        <authorList>
            <person name="Anantharaman K."/>
            <person name="Brown C.T."/>
            <person name="Hug L.A."/>
            <person name="Sharon I."/>
            <person name="Castelle C.J."/>
            <person name="Probst A.J."/>
            <person name="Thomas B.C."/>
            <person name="Singh A."/>
            <person name="Wilkins M.J."/>
            <person name="Karaoz U."/>
            <person name="Brodie E.L."/>
            <person name="Williams K.H."/>
            <person name="Hubbard S.S."/>
            <person name="Banfield J.F."/>
        </authorList>
    </citation>
    <scope>NUCLEOTIDE SEQUENCE [LARGE SCALE GENOMIC DNA]</scope>
</reference>